<dbReference type="AlphaFoldDB" id="A0AAD2HUX5"/>
<organism evidence="1 2">
    <name type="scientific">Mycena citricolor</name>
    <dbReference type="NCBI Taxonomy" id="2018698"/>
    <lineage>
        <taxon>Eukaryota</taxon>
        <taxon>Fungi</taxon>
        <taxon>Dikarya</taxon>
        <taxon>Basidiomycota</taxon>
        <taxon>Agaricomycotina</taxon>
        <taxon>Agaricomycetes</taxon>
        <taxon>Agaricomycetidae</taxon>
        <taxon>Agaricales</taxon>
        <taxon>Marasmiineae</taxon>
        <taxon>Mycenaceae</taxon>
        <taxon>Mycena</taxon>
    </lineage>
</organism>
<evidence type="ECO:0000313" key="1">
    <source>
        <dbReference type="EMBL" id="CAK5282292.1"/>
    </source>
</evidence>
<gene>
    <name evidence="1" type="ORF">MYCIT1_LOCUS33931</name>
</gene>
<feature type="non-terminal residue" evidence="1">
    <location>
        <position position="1"/>
    </location>
</feature>
<comment type="caution">
    <text evidence="1">The sequence shown here is derived from an EMBL/GenBank/DDBJ whole genome shotgun (WGS) entry which is preliminary data.</text>
</comment>
<dbReference type="Proteomes" id="UP001295794">
    <property type="component" value="Unassembled WGS sequence"/>
</dbReference>
<dbReference type="EMBL" id="CAVNYO010000452">
    <property type="protein sequence ID" value="CAK5282292.1"/>
    <property type="molecule type" value="Genomic_DNA"/>
</dbReference>
<reference evidence="1" key="1">
    <citation type="submission" date="2023-11" db="EMBL/GenBank/DDBJ databases">
        <authorList>
            <person name="De Vega J J."/>
            <person name="De Vega J J."/>
        </authorList>
    </citation>
    <scope>NUCLEOTIDE SEQUENCE</scope>
</reference>
<accession>A0AAD2HUX5</accession>
<protein>
    <submittedName>
        <fullName evidence="1">Uncharacterized protein</fullName>
    </submittedName>
</protein>
<keyword evidence="2" id="KW-1185">Reference proteome</keyword>
<proteinExistence type="predicted"/>
<sequence length="279" mass="31736">CHAWHPDDHRLTPFRLYDERGGEHSGAARGPRTNHFSRIGNTISSLYPSPYTGSPSRETVVRLTSITTAHSSSQLRVEPHPRSPFFFRVHATKGPDFLARAVRHLALKDVNVAFMDFIFESCPNTEDLLLNYTLPKHTLYAARAKVPALFNNLTHLVVFGNLTGHGELAEAQERWRLAASLPQLTHLAAVEYNPVMWRVILGNERLVVLAFLWRFDFPPMPQDEHEIPVDLRRALGRGDFWDAAEEHVRKRRSGKVYPRAWFLRTGQVPLLPTLNVALG</sequence>
<evidence type="ECO:0000313" key="2">
    <source>
        <dbReference type="Proteomes" id="UP001295794"/>
    </source>
</evidence>
<name>A0AAD2HUX5_9AGAR</name>